<evidence type="ECO:0000256" key="3">
    <source>
        <dbReference type="ARBA" id="ARBA00010617"/>
    </source>
</evidence>
<dbReference type="Gene3D" id="1.10.630.10">
    <property type="entry name" value="Cytochrome P450"/>
    <property type="match status" value="1"/>
</dbReference>
<dbReference type="OrthoDB" id="2789670at2759"/>
<keyword evidence="12" id="KW-1185">Reference proteome</keyword>
<comment type="cofactor">
    <cofactor evidence="1 9">
        <name>heme</name>
        <dbReference type="ChEBI" id="CHEBI:30413"/>
    </cofactor>
</comment>
<dbReference type="Proteomes" id="UP001049176">
    <property type="component" value="Chromosome 9"/>
</dbReference>
<keyword evidence="4 9" id="KW-0349">Heme</keyword>
<keyword evidence="6 10" id="KW-0560">Oxidoreductase</keyword>
<reference evidence="11" key="1">
    <citation type="journal article" date="2021" name="Genome Biol. Evol.">
        <title>The assembled and annotated genome of the fairy-ring fungus Marasmius oreades.</title>
        <authorList>
            <person name="Hiltunen M."/>
            <person name="Ament-Velasquez S.L."/>
            <person name="Johannesson H."/>
        </authorList>
    </citation>
    <scope>NUCLEOTIDE SEQUENCE</scope>
    <source>
        <strain evidence="11">03SP1</strain>
    </source>
</reference>
<dbReference type="PANTHER" id="PTHR46300">
    <property type="entry name" value="P450, PUTATIVE (EUROFUNG)-RELATED-RELATED"/>
    <property type="match status" value="1"/>
</dbReference>
<dbReference type="PRINTS" id="PR00385">
    <property type="entry name" value="P450"/>
</dbReference>
<proteinExistence type="inferred from homology"/>
<dbReference type="InterPro" id="IPR017972">
    <property type="entry name" value="Cyt_P450_CS"/>
</dbReference>
<dbReference type="PRINTS" id="PR00463">
    <property type="entry name" value="EP450I"/>
</dbReference>
<dbReference type="Pfam" id="PF00067">
    <property type="entry name" value="p450"/>
    <property type="match status" value="1"/>
</dbReference>
<evidence type="ECO:0000256" key="4">
    <source>
        <dbReference type="ARBA" id="ARBA00022617"/>
    </source>
</evidence>
<accession>A0A9P7RQ78</accession>
<protein>
    <recommendedName>
        <fullName evidence="13">Cytochrome P450</fullName>
    </recommendedName>
</protein>
<comment type="pathway">
    <text evidence="2">Secondary metabolite biosynthesis.</text>
</comment>
<evidence type="ECO:0000256" key="9">
    <source>
        <dbReference type="PIRSR" id="PIRSR602401-1"/>
    </source>
</evidence>
<evidence type="ECO:0000313" key="11">
    <source>
        <dbReference type="EMBL" id="KAG7087487.1"/>
    </source>
</evidence>
<evidence type="ECO:0008006" key="13">
    <source>
        <dbReference type="Google" id="ProtNLM"/>
    </source>
</evidence>
<sequence length="567" mass="64422">MNSFSPPIPSATFKSILTLGLNLTVPIADRPHNHCTSNQTLTPSIFPYHPPRSITVRTDTLLRPFIILVLSLFTLRLLATRLRHTLPLPPGPKGLPVIGNVREVRAKRDKPLWITYSDWARTYGDVFTFKVFGSRTVVLNSYKAITELLDKKSHNYSDRPDMPMTIDLMRWDWNIGLMRYNDWWRLHRRTFHQFFQPRALPEYYDIQTERTTLLMQKLATSPQDFFQHIRNHSGGIILEIIYGYQLQAKNDPYIKLADDAWVGLKEAGNHGSFLVDYIPILKHVPSCFPGASFKTKAEVWGSFTDQLKDCPWAFLKQSMEEGMAVPCFSTRNLEKFKISCAESGQNSVMEEVIKNCAAVSLTAGADTTVSAVLSFILAMVAYPDVQARAQREINEVVGSRPPEFSERENLPYIEAILSETLRWNPVTPLAVPHRSVNDDVYDGYLIPGGSTVVANAWAVLHDESLYGPDTMRFNPDRFLSKEPGQKLPPSPEPIAFGFGRRICPGRHLALNSIWLVMTYLLTSFTMAKELDSDGKEVEPVIEYSDGLSSHPRPFQCRFIPRSRYLHA</sequence>
<comment type="caution">
    <text evidence="11">The sequence shown here is derived from an EMBL/GenBank/DDBJ whole genome shotgun (WGS) entry which is preliminary data.</text>
</comment>
<dbReference type="KEGG" id="more:E1B28_013449"/>
<dbReference type="CDD" id="cd11065">
    <property type="entry name" value="CYP64-like"/>
    <property type="match status" value="1"/>
</dbReference>
<dbReference type="EMBL" id="CM032189">
    <property type="protein sequence ID" value="KAG7087487.1"/>
    <property type="molecule type" value="Genomic_DNA"/>
</dbReference>
<dbReference type="GO" id="GO:0005506">
    <property type="term" value="F:iron ion binding"/>
    <property type="evidence" value="ECO:0007669"/>
    <property type="project" value="InterPro"/>
</dbReference>
<comment type="similarity">
    <text evidence="3 10">Belongs to the cytochrome P450 family.</text>
</comment>
<dbReference type="InterPro" id="IPR036396">
    <property type="entry name" value="Cyt_P450_sf"/>
</dbReference>
<evidence type="ECO:0000313" key="12">
    <source>
        <dbReference type="Proteomes" id="UP001049176"/>
    </source>
</evidence>
<evidence type="ECO:0000256" key="10">
    <source>
        <dbReference type="RuleBase" id="RU000461"/>
    </source>
</evidence>
<evidence type="ECO:0000256" key="1">
    <source>
        <dbReference type="ARBA" id="ARBA00001971"/>
    </source>
</evidence>
<evidence type="ECO:0000256" key="2">
    <source>
        <dbReference type="ARBA" id="ARBA00005179"/>
    </source>
</evidence>
<dbReference type="GeneID" id="66082524"/>
<dbReference type="GO" id="GO:0020037">
    <property type="term" value="F:heme binding"/>
    <property type="evidence" value="ECO:0007669"/>
    <property type="project" value="InterPro"/>
</dbReference>
<dbReference type="PANTHER" id="PTHR46300:SF7">
    <property type="entry name" value="P450, PUTATIVE (EUROFUNG)-RELATED"/>
    <property type="match status" value="1"/>
</dbReference>
<evidence type="ECO:0000256" key="8">
    <source>
        <dbReference type="ARBA" id="ARBA00023033"/>
    </source>
</evidence>
<evidence type="ECO:0000256" key="7">
    <source>
        <dbReference type="ARBA" id="ARBA00023004"/>
    </source>
</evidence>
<dbReference type="InterPro" id="IPR001128">
    <property type="entry name" value="Cyt_P450"/>
</dbReference>
<dbReference type="AlphaFoldDB" id="A0A9P7RQ78"/>
<keyword evidence="8 10" id="KW-0503">Monooxygenase</keyword>
<name>A0A9P7RQ78_9AGAR</name>
<gene>
    <name evidence="11" type="ORF">E1B28_013449</name>
</gene>
<keyword evidence="5 9" id="KW-0479">Metal-binding</keyword>
<dbReference type="GO" id="GO:0004497">
    <property type="term" value="F:monooxygenase activity"/>
    <property type="evidence" value="ECO:0007669"/>
    <property type="project" value="UniProtKB-KW"/>
</dbReference>
<dbReference type="InterPro" id="IPR050364">
    <property type="entry name" value="Cytochrome_P450_fung"/>
</dbReference>
<evidence type="ECO:0000256" key="5">
    <source>
        <dbReference type="ARBA" id="ARBA00022723"/>
    </source>
</evidence>
<dbReference type="GO" id="GO:0016705">
    <property type="term" value="F:oxidoreductase activity, acting on paired donors, with incorporation or reduction of molecular oxygen"/>
    <property type="evidence" value="ECO:0007669"/>
    <property type="project" value="InterPro"/>
</dbReference>
<keyword evidence="7 9" id="KW-0408">Iron</keyword>
<feature type="binding site" description="axial binding residue" evidence="9">
    <location>
        <position position="503"/>
    </location>
    <ligand>
        <name>heme</name>
        <dbReference type="ChEBI" id="CHEBI:30413"/>
    </ligand>
    <ligandPart>
        <name>Fe</name>
        <dbReference type="ChEBI" id="CHEBI:18248"/>
    </ligandPart>
</feature>
<dbReference type="InterPro" id="IPR002401">
    <property type="entry name" value="Cyt_P450_E_grp-I"/>
</dbReference>
<evidence type="ECO:0000256" key="6">
    <source>
        <dbReference type="ARBA" id="ARBA00023002"/>
    </source>
</evidence>
<dbReference type="SUPFAM" id="SSF48264">
    <property type="entry name" value="Cytochrome P450"/>
    <property type="match status" value="1"/>
</dbReference>
<dbReference type="PROSITE" id="PS00086">
    <property type="entry name" value="CYTOCHROME_P450"/>
    <property type="match status" value="1"/>
</dbReference>
<dbReference type="RefSeq" id="XP_043003958.1">
    <property type="nucleotide sequence ID" value="XM_043158607.1"/>
</dbReference>
<organism evidence="11 12">
    <name type="scientific">Marasmius oreades</name>
    <name type="common">fairy-ring Marasmius</name>
    <dbReference type="NCBI Taxonomy" id="181124"/>
    <lineage>
        <taxon>Eukaryota</taxon>
        <taxon>Fungi</taxon>
        <taxon>Dikarya</taxon>
        <taxon>Basidiomycota</taxon>
        <taxon>Agaricomycotina</taxon>
        <taxon>Agaricomycetes</taxon>
        <taxon>Agaricomycetidae</taxon>
        <taxon>Agaricales</taxon>
        <taxon>Marasmiineae</taxon>
        <taxon>Marasmiaceae</taxon>
        <taxon>Marasmius</taxon>
    </lineage>
</organism>